<feature type="transmembrane region" description="Helical" evidence="1">
    <location>
        <begin position="110"/>
        <end position="130"/>
    </location>
</feature>
<dbReference type="EMBL" id="JBHSMA010000001">
    <property type="protein sequence ID" value="MFC5408428.1"/>
    <property type="molecule type" value="Genomic_DNA"/>
</dbReference>
<feature type="transmembrane region" description="Helical" evidence="1">
    <location>
        <begin position="54"/>
        <end position="72"/>
    </location>
</feature>
<feature type="transmembrane region" description="Helical" evidence="1">
    <location>
        <begin position="142"/>
        <end position="163"/>
    </location>
</feature>
<feature type="transmembrane region" description="Helical" evidence="1">
    <location>
        <begin position="200"/>
        <end position="220"/>
    </location>
</feature>
<evidence type="ECO:0000256" key="1">
    <source>
        <dbReference type="SAM" id="Phobius"/>
    </source>
</evidence>
<gene>
    <name evidence="2" type="ORF">ACFPMF_03855</name>
</gene>
<keyword evidence="3" id="KW-1185">Reference proteome</keyword>
<evidence type="ECO:0000313" key="3">
    <source>
        <dbReference type="Proteomes" id="UP001596106"/>
    </source>
</evidence>
<keyword evidence="1" id="KW-0812">Transmembrane</keyword>
<protein>
    <submittedName>
        <fullName evidence="2">Uncharacterized protein</fullName>
    </submittedName>
</protein>
<accession>A0ABW0I731</accession>
<comment type="caution">
    <text evidence="2">The sequence shown here is derived from an EMBL/GenBank/DDBJ whole genome shotgun (WGS) entry which is preliminary data.</text>
</comment>
<keyword evidence="1" id="KW-1133">Transmembrane helix</keyword>
<reference evidence="3" key="1">
    <citation type="journal article" date="2019" name="Int. J. Syst. Evol. Microbiol.">
        <title>The Global Catalogue of Microorganisms (GCM) 10K type strain sequencing project: providing services to taxonomists for standard genome sequencing and annotation.</title>
        <authorList>
            <consortium name="The Broad Institute Genomics Platform"/>
            <consortium name="The Broad Institute Genome Sequencing Center for Infectious Disease"/>
            <person name="Wu L."/>
            <person name="Ma J."/>
        </authorList>
    </citation>
    <scope>NUCLEOTIDE SEQUENCE [LARGE SCALE GENOMIC DNA]</scope>
    <source>
        <strain evidence="3">CCUG 55250</strain>
    </source>
</reference>
<feature type="transmembrane region" description="Helical" evidence="1">
    <location>
        <begin position="17"/>
        <end position="47"/>
    </location>
</feature>
<proteinExistence type="predicted"/>
<keyword evidence="1" id="KW-0472">Membrane</keyword>
<feature type="transmembrane region" description="Helical" evidence="1">
    <location>
        <begin position="84"/>
        <end position="103"/>
    </location>
</feature>
<feature type="transmembrane region" description="Helical" evidence="1">
    <location>
        <begin position="175"/>
        <end position="194"/>
    </location>
</feature>
<dbReference type="RefSeq" id="WP_379841290.1">
    <property type="nucleotide sequence ID" value="NZ_JBHSMA010000001.1"/>
</dbReference>
<organism evidence="2 3">
    <name type="scientific">Larkinella bovis</name>
    <dbReference type="NCBI Taxonomy" id="683041"/>
    <lineage>
        <taxon>Bacteria</taxon>
        <taxon>Pseudomonadati</taxon>
        <taxon>Bacteroidota</taxon>
        <taxon>Cytophagia</taxon>
        <taxon>Cytophagales</taxon>
        <taxon>Spirosomataceae</taxon>
        <taxon>Larkinella</taxon>
    </lineage>
</organism>
<evidence type="ECO:0000313" key="2">
    <source>
        <dbReference type="EMBL" id="MFC5408428.1"/>
    </source>
</evidence>
<dbReference type="Proteomes" id="UP001596106">
    <property type="component" value="Unassembled WGS sequence"/>
</dbReference>
<sequence length="406" mass="45273">MLSICIVLLQKPSPAKLAVGVVLALLATFTHGNGILVFATGGFLLLLEKEYKLLAIWILFMLLGLGFYLSGYTPGSGVKSQINWLYLPATYAGKIGALISVWPSISIPGSILWGAIICLTVFPFLVLSVFNSFKPAATPARISHALLAYFCFIFLTVGLITIFRSASEIVLENRFKIYAAFSAVFFYLALISLFPRWRNLFLTGFTIFAGLVYINSYYIYTPEVANKHSRLTADTYNWPNQQTELCNTSSIASSLDFLLPAYREGYWQVPRTFGGFEHRLTTLVQQKAFRPAPSLSHRFLQDSGNLPQLVVEMEDGELRRQKLRDNLFIVLHDEDQKVTYLAGTLPKVAGWRQFLKTATYFGNGFSTTVPLQAVKAGTYRLGSLLTRADQSMELVMTDQTVSIATP</sequence>
<name>A0ABW0I731_9BACT</name>